<dbReference type="RefSeq" id="WP_154209146.1">
    <property type="nucleotide sequence ID" value="NZ_WJYN01000016.1"/>
</dbReference>
<dbReference type="EMBL" id="WJYN01000016">
    <property type="protein sequence ID" value="MRT01632.1"/>
    <property type="molecule type" value="Genomic_DNA"/>
</dbReference>
<reference evidence="1 2" key="1">
    <citation type="submission" date="2019-11" db="EMBL/GenBank/DDBJ databases">
        <title>Phenotypic characterization of an OXA-22 and OXA-60 co-producing Ralstonia pickettii clinical strain.</title>
        <authorList>
            <person name="He F."/>
        </authorList>
    </citation>
    <scope>NUCLEOTIDE SEQUENCE [LARGE SCALE GENOMIC DNA]</scope>
    <source>
        <strain evidence="1 2">PSLESD1</strain>
    </source>
</reference>
<evidence type="ECO:0000313" key="2">
    <source>
        <dbReference type="Proteomes" id="UP000441032"/>
    </source>
</evidence>
<gene>
    <name evidence="1" type="ORF">GJQ57_23585</name>
</gene>
<sequence>MTEKKTTNRLMLPAAKPLPQHATLKLTIPAGLHAALVHYQDAYREMNQAELSMDDIGEYILRQHLRRDKAFAAWATTHGIKLEI</sequence>
<organism evidence="1 2">
    <name type="scientific">Ralstonia pickettii</name>
    <name type="common">Burkholderia pickettii</name>
    <dbReference type="NCBI Taxonomy" id="329"/>
    <lineage>
        <taxon>Bacteria</taxon>
        <taxon>Pseudomonadati</taxon>
        <taxon>Pseudomonadota</taxon>
        <taxon>Betaproteobacteria</taxon>
        <taxon>Burkholderiales</taxon>
        <taxon>Burkholderiaceae</taxon>
        <taxon>Ralstonia</taxon>
    </lineage>
</organism>
<accession>A0A7X2LCZ5</accession>
<dbReference type="InterPro" id="IPR018733">
    <property type="entry name" value="DUF2274"/>
</dbReference>
<proteinExistence type="predicted"/>
<name>A0A7X2LCZ5_RALPI</name>
<dbReference type="Pfam" id="PF10038">
    <property type="entry name" value="DUF2274"/>
    <property type="match status" value="1"/>
</dbReference>
<evidence type="ECO:0000313" key="1">
    <source>
        <dbReference type="EMBL" id="MRT01632.1"/>
    </source>
</evidence>
<protein>
    <submittedName>
        <fullName evidence="1">DUF2274 domain-containing protein</fullName>
    </submittedName>
</protein>
<comment type="caution">
    <text evidence="1">The sequence shown here is derived from an EMBL/GenBank/DDBJ whole genome shotgun (WGS) entry which is preliminary data.</text>
</comment>
<dbReference type="Proteomes" id="UP000441032">
    <property type="component" value="Unassembled WGS sequence"/>
</dbReference>
<dbReference type="AlphaFoldDB" id="A0A7X2LCZ5"/>